<feature type="domain" description="DUF7708" evidence="1">
    <location>
        <begin position="76"/>
        <end position="220"/>
    </location>
</feature>
<reference evidence="3" key="1">
    <citation type="journal article" date="2019" name="bioRxiv">
        <title>Genomics, evolutionary history and diagnostics of the Alternaria alternata species group including apple and Asian pear pathotypes.</title>
        <authorList>
            <person name="Armitage A.D."/>
            <person name="Cockerton H.M."/>
            <person name="Sreenivasaprasad S."/>
            <person name="Woodhall J.W."/>
            <person name="Lane C.R."/>
            <person name="Harrison R.J."/>
            <person name="Clarkson J.P."/>
        </authorList>
    </citation>
    <scope>NUCLEOTIDE SEQUENCE [LARGE SCALE GENOMIC DNA]</scope>
    <source>
        <strain evidence="3">FERA 1082</strain>
    </source>
</reference>
<gene>
    <name evidence="2" type="ORF">AA0114_g11366</name>
</gene>
<evidence type="ECO:0000313" key="2">
    <source>
        <dbReference type="EMBL" id="RYN39412.1"/>
    </source>
</evidence>
<evidence type="ECO:0000313" key="3">
    <source>
        <dbReference type="Proteomes" id="UP000292402"/>
    </source>
</evidence>
<protein>
    <recommendedName>
        <fullName evidence="1">DUF7708 domain-containing protein</fullName>
    </recommendedName>
</protein>
<dbReference type="AlphaFoldDB" id="A0A4Q4M211"/>
<comment type="caution">
    <text evidence="2">The sequence shown here is derived from an EMBL/GenBank/DDBJ whole genome shotgun (WGS) entry which is preliminary data.</text>
</comment>
<evidence type="ECO:0000259" key="1">
    <source>
        <dbReference type="Pfam" id="PF24809"/>
    </source>
</evidence>
<accession>A0A4Q4M211</accession>
<proteinExistence type="predicted"/>
<sequence>MQSQSQWYLNAQASSSANPAEDAFKEALAVFQLDPRTCARFDRVQQLQSLNDLEIILNKAQSKYEQQHEGKKVAKSLSQFSSRICHYGQIFDVLVQHHPEYISLAWGAMKFLFVLIENHGKQLRVLAKGLSQIADVLPRVEFAHALYPTSRMQQAVSEIYSKIIRFFLRAERWFQQGKMRHAWEALSRPTELYYSDLIQDVSECTKAIEVLATTGAQAEQRDMHLEIQQLGKQVQEMRGLLISYQSIQTSANLDTNQRLTDLQMNQIMEFLSGANALDPLKALQYRAFMSARIRRRQTRADAGAQFWSNPKFAAWESAASPTMIMVKGEYTTRLQVQSFAVDVINNLRSRTVPTLWALKSIPAHGATAASAIDIIKGLICQAIQLNVSQHTERSLALSCAQFRAADSVEQWFDLLARTIASFPQLYIIVDMEAVGGSYFDDISWLSQLAAMFQRHASGKWISRLKILLISYGSMMRQQDDLLNFRDNVVPVRSSQTSLMLQGRPPGSISPDLGRSRHVRGSMRTRYGLNRARHSTPIGT</sequence>
<dbReference type="EMBL" id="PDXA01000058">
    <property type="protein sequence ID" value="RYN39412.1"/>
    <property type="molecule type" value="Genomic_DNA"/>
</dbReference>
<name>A0A4Q4M211_9PLEO</name>
<dbReference type="Pfam" id="PF24809">
    <property type="entry name" value="DUF7708"/>
    <property type="match status" value="1"/>
</dbReference>
<dbReference type="InterPro" id="IPR056125">
    <property type="entry name" value="DUF7708"/>
</dbReference>
<organism evidence="2 3">
    <name type="scientific">Alternaria tenuissima</name>
    <dbReference type="NCBI Taxonomy" id="119927"/>
    <lineage>
        <taxon>Eukaryota</taxon>
        <taxon>Fungi</taxon>
        <taxon>Dikarya</taxon>
        <taxon>Ascomycota</taxon>
        <taxon>Pezizomycotina</taxon>
        <taxon>Dothideomycetes</taxon>
        <taxon>Pleosporomycetidae</taxon>
        <taxon>Pleosporales</taxon>
        <taxon>Pleosporineae</taxon>
        <taxon>Pleosporaceae</taxon>
        <taxon>Alternaria</taxon>
        <taxon>Alternaria sect. Alternaria</taxon>
        <taxon>Alternaria alternata complex</taxon>
    </lineage>
</organism>
<dbReference type="Proteomes" id="UP000292402">
    <property type="component" value="Unassembled WGS sequence"/>
</dbReference>